<name>A0AA96LQ72_9BACL</name>
<dbReference type="RefSeq" id="WP_314801926.1">
    <property type="nucleotide sequence ID" value="NZ_CP130319.1"/>
</dbReference>
<accession>A0AA96LQ72</accession>
<gene>
    <name evidence="1" type="ORF">MJB10_03940</name>
</gene>
<dbReference type="KEGG" id="proo:MJB10_03940"/>
<reference evidence="1" key="1">
    <citation type="submission" date="2022-02" db="EMBL/GenBank/DDBJ databases">
        <title>Paenibacillus sp. MBLB1832 Whole Genome Shotgun Sequencing.</title>
        <authorList>
            <person name="Hwang C.Y."/>
            <person name="Cho E.-S."/>
            <person name="Seo M.-J."/>
        </authorList>
    </citation>
    <scope>NUCLEOTIDE SEQUENCE</scope>
    <source>
        <strain evidence="1">MBLB1832</strain>
    </source>
</reference>
<dbReference type="Proteomes" id="UP001304650">
    <property type="component" value="Chromosome"/>
</dbReference>
<evidence type="ECO:0000313" key="1">
    <source>
        <dbReference type="EMBL" id="WNR45297.1"/>
    </source>
</evidence>
<evidence type="ECO:0000313" key="2">
    <source>
        <dbReference type="Proteomes" id="UP001304650"/>
    </source>
</evidence>
<proteinExistence type="predicted"/>
<protein>
    <submittedName>
        <fullName evidence="1">DUF5054 domain-containing protein</fullName>
    </submittedName>
</protein>
<organism evidence="1 2">
    <name type="scientific">Paenibacillus roseopurpureus</name>
    <dbReference type="NCBI Taxonomy" id="2918901"/>
    <lineage>
        <taxon>Bacteria</taxon>
        <taxon>Bacillati</taxon>
        <taxon>Bacillota</taxon>
        <taxon>Bacilli</taxon>
        <taxon>Bacillales</taxon>
        <taxon>Paenibacillaceae</taxon>
        <taxon>Paenibacillus</taxon>
    </lineage>
</organism>
<keyword evidence="2" id="KW-1185">Reference proteome</keyword>
<dbReference type="EMBL" id="CP130319">
    <property type="protein sequence ID" value="WNR45297.1"/>
    <property type="molecule type" value="Genomic_DNA"/>
</dbReference>
<dbReference type="Pfam" id="PF16477">
    <property type="entry name" value="DUF5054"/>
    <property type="match status" value="1"/>
</dbReference>
<dbReference type="AlphaFoldDB" id="A0AA96LQ72"/>
<sequence>MPYVWKELIVLSARYGDGNPRLTQLPVAEMSALIIQTTARKVDGITHDAIPEMFRYIGTFALNEHDTKSAEGFAVLSSRRSYTFVESSWQEQRDYISKAVAVIPPDLQGEAQQALSALKPVWRQRPVHALRIVPGESLVAGMFRVQVGADGSLNNLTAPSGKEWAGIGDNLAGLGAFRYETFGQAEYDRWFEQYVQNRKQTHAWADSDFGKPGIALFAPEHKHAVYAPYVEEAWLLGDEAVDEMCLQLRLPEVANQQGGAPARVQLVYRFAKAEQVLEIQLTWFDKPASRLPEALWFSFIPQVDNPNRWRLDKLGERISPLDVVKDGNNVVGTNFPMWYEEDACFRFVIKFAES</sequence>
<dbReference type="InterPro" id="IPR032482">
    <property type="entry name" value="DUF5054"/>
</dbReference>